<accession>A0A9X0CDM1</accession>
<evidence type="ECO:0000256" key="5">
    <source>
        <dbReference type="SAM" id="Phobius"/>
    </source>
</evidence>
<evidence type="ECO:0000256" key="4">
    <source>
        <dbReference type="ARBA" id="ARBA00023136"/>
    </source>
</evidence>
<evidence type="ECO:0000313" key="7">
    <source>
        <dbReference type="EMBL" id="KAJ7327700.1"/>
    </source>
</evidence>
<comment type="caution">
    <text evidence="7">The sequence shown here is derived from an EMBL/GenBank/DDBJ whole genome shotgun (WGS) entry which is preliminary data.</text>
</comment>
<dbReference type="Proteomes" id="UP001163046">
    <property type="component" value="Unassembled WGS sequence"/>
</dbReference>
<evidence type="ECO:0000313" key="8">
    <source>
        <dbReference type="Proteomes" id="UP001163046"/>
    </source>
</evidence>
<dbReference type="InterPro" id="IPR013057">
    <property type="entry name" value="AA_transpt_TM"/>
</dbReference>
<evidence type="ECO:0000256" key="3">
    <source>
        <dbReference type="ARBA" id="ARBA00022989"/>
    </source>
</evidence>
<dbReference type="OrthoDB" id="1684102at2759"/>
<comment type="subcellular location">
    <subcellularLocation>
        <location evidence="1">Membrane</location>
    </subcellularLocation>
</comment>
<dbReference type="PROSITE" id="PS51257">
    <property type="entry name" value="PROKAR_LIPOPROTEIN"/>
    <property type="match status" value="1"/>
</dbReference>
<keyword evidence="3 5" id="KW-1133">Transmembrane helix</keyword>
<feature type="domain" description="Amino acid transporter transmembrane" evidence="6">
    <location>
        <begin position="18"/>
        <end position="96"/>
    </location>
</feature>
<reference evidence="7" key="1">
    <citation type="submission" date="2023-01" db="EMBL/GenBank/DDBJ databases">
        <title>Genome assembly of the deep-sea coral Lophelia pertusa.</title>
        <authorList>
            <person name="Herrera S."/>
            <person name="Cordes E."/>
        </authorList>
    </citation>
    <scope>NUCLEOTIDE SEQUENCE</scope>
    <source>
        <strain evidence="7">USNM1676648</strain>
        <tissue evidence="7">Polyp</tissue>
    </source>
</reference>
<name>A0A9X0CDM1_9CNID</name>
<proteinExistence type="predicted"/>
<keyword evidence="4 5" id="KW-0472">Membrane</keyword>
<gene>
    <name evidence="7" type="ORF">OS493_026578</name>
</gene>
<dbReference type="GO" id="GO:0016020">
    <property type="term" value="C:membrane"/>
    <property type="evidence" value="ECO:0007669"/>
    <property type="project" value="UniProtKB-SubCell"/>
</dbReference>
<dbReference type="EMBL" id="MU827800">
    <property type="protein sequence ID" value="KAJ7327700.1"/>
    <property type="molecule type" value="Genomic_DNA"/>
</dbReference>
<sequence length="107" mass="11716">MDKNLLVDGHLQQSFLFSCRLFCVAVLFVLSGIVVLVIPNFSTLMAFFGSSCCTLLGFVLPGIFHLRIFEGHLTKCEWLIDIVIIFLGLVGAVIGTRDALLRLLAGS</sequence>
<evidence type="ECO:0000259" key="6">
    <source>
        <dbReference type="Pfam" id="PF01490"/>
    </source>
</evidence>
<keyword evidence="8" id="KW-1185">Reference proteome</keyword>
<protein>
    <recommendedName>
        <fullName evidence="6">Amino acid transporter transmembrane domain-containing protein</fullName>
    </recommendedName>
</protein>
<evidence type="ECO:0000256" key="2">
    <source>
        <dbReference type="ARBA" id="ARBA00022692"/>
    </source>
</evidence>
<feature type="transmembrane region" description="Helical" evidence="5">
    <location>
        <begin position="78"/>
        <end position="96"/>
    </location>
</feature>
<evidence type="ECO:0000256" key="1">
    <source>
        <dbReference type="ARBA" id="ARBA00004370"/>
    </source>
</evidence>
<dbReference type="Pfam" id="PF01490">
    <property type="entry name" value="Aa_trans"/>
    <property type="match status" value="1"/>
</dbReference>
<feature type="transmembrane region" description="Helical" evidence="5">
    <location>
        <begin position="21"/>
        <end position="38"/>
    </location>
</feature>
<dbReference type="AlphaFoldDB" id="A0A9X0CDM1"/>
<feature type="transmembrane region" description="Helical" evidence="5">
    <location>
        <begin position="44"/>
        <end position="66"/>
    </location>
</feature>
<keyword evidence="2 5" id="KW-0812">Transmembrane</keyword>
<organism evidence="7 8">
    <name type="scientific">Desmophyllum pertusum</name>
    <dbReference type="NCBI Taxonomy" id="174260"/>
    <lineage>
        <taxon>Eukaryota</taxon>
        <taxon>Metazoa</taxon>
        <taxon>Cnidaria</taxon>
        <taxon>Anthozoa</taxon>
        <taxon>Hexacorallia</taxon>
        <taxon>Scleractinia</taxon>
        <taxon>Caryophylliina</taxon>
        <taxon>Caryophylliidae</taxon>
        <taxon>Desmophyllum</taxon>
    </lineage>
</organism>